<dbReference type="InterPro" id="IPR040026">
    <property type="entry name" value="FliD"/>
</dbReference>
<keyword evidence="4 5" id="KW-0975">Bacterial flagellum</keyword>
<keyword evidence="5" id="KW-0964">Secreted</keyword>
<dbReference type="InterPro" id="IPR010809">
    <property type="entry name" value="FliD_C"/>
</dbReference>
<keyword evidence="3" id="KW-0175">Coiled coil</keyword>
<evidence type="ECO:0000256" key="3">
    <source>
        <dbReference type="ARBA" id="ARBA00023054"/>
    </source>
</evidence>
<accession>A0ABM9B6X2</accession>
<name>A0ABM9B6X2_9BACL</name>
<dbReference type="InterPro" id="IPR003481">
    <property type="entry name" value="FliD_N"/>
</dbReference>
<evidence type="ECO:0000256" key="2">
    <source>
        <dbReference type="ARBA" id="ARBA00011255"/>
    </source>
</evidence>
<dbReference type="PANTHER" id="PTHR30288:SF0">
    <property type="entry name" value="FLAGELLAR HOOK-ASSOCIATED PROTEIN 2"/>
    <property type="match status" value="1"/>
</dbReference>
<evidence type="ECO:0000256" key="1">
    <source>
        <dbReference type="ARBA" id="ARBA00009764"/>
    </source>
</evidence>
<dbReference type="EMBL" id="CAKMAB010000002">
    <property type="protein sequence ID" value="CAH1054238.1"/>
    <property type="molecule type" value="Genomic_DNA"/>
</dbReference>
<proteinExistence type="inferred from homology"/>
<gene>
    <name evidence="8" type="ORF">PAECIP111894_00383</name>
</gene>
<evidence type="ECO:0000259" key="6">
    <source>
        <dbReference type="Pfam" id="PF02465"/>
    </source>
</evidence>
<evidence type="ECO:0000256" key="5">
    <source>
        <dbReference type="RuleBase" id="RU362066"/>
    </source>
</evidence>
<comment type="similarity">
    <text evidence="1 5">Belongs to the FliD family.</text>
</comment>
<reference evidence="8" key="1">
    <citation type="submission" date="2021-12" db="EMBL/GenBank/DDBJ databases">
        <authorList>
            <person name="Criscuolo A."/>
        </authorList>
    </citation>
    <scope>NUCLEOTIDE SEQUENCE</scope>
    <source>
        <strain evidence="8">CIP111894</strain>
    </source>
</reference>
<protein>
    <recommendedName>
        <fullName evidence="5">Flagellar hook-associated protein 2</fullName>
        <shortName evidence="5">HAP2</shortName>
    </recommendedName>
    <alternativeName>
        <fullName evidence="5">Flagellar cap protein</fullName>
    </alternativeName>
</protein>
<dbReference type="Proteomes" id="UP000838749">
    <property type="component" value="Unassembled WGS sequence"/>
</dbReference>
<sequence length="628" mass="67488">MVTRINGFSGMDIDSMVKSMMATKRVPLDKLNQDKQVLQWTREGYRELNSVLYDFRTNKLNDKYKKSDSLNVNKAVTTGNTTAVKAEATANATKVDMKVSVTKLATTTTLQTIGLGQGIPSSTSLAQLDGVDLSELSEEEEAAYLKKGFDITINGVSFKDSAGNSLFNGLTSISSLVAAINSNTKANAVASYDEITGKLSIASKIGGAEGTVKVETPAGSNSLLALFSKKTVVETNGAGIGVTSDKTLADLQKMLDGKEPDPAAPVKYYSFNINGKSFSFKASTTIADVVTAINTKPDVNVTASFVDGKLTITGNSAGEVKMSGASYEFLGLFKGAVPFAEGADAIKEVTKGENAEVTINGEAIKNVTSNVFTINGVQLTLLDVTNSSGTDIPTNVKTQSDPDKALETIKGFMEDYNALIKALNSKVNETKYRDFKPLSDEQKKEMKEGEIDSWTEKAKSGLFKNNDIVTSLLSKMREAITEKLGSLNAIGITTGNYMENGKLVISDETKLKNALSANPQLAIDLFQGTANAPQSGIFNKIANNITSTLDMISDRAGTNKFSMDLNSTFKEESIIGKQLKSYNSRITTMQKNLQMVENRYYKQFSAMESAMNKLTTQSSSLMSSLGLS</sequence>
<comment type="caution">
    <text evidence="8">The sequence shown here is derived from an EMBL/GenBank/DDBJ whole genome shotgun (WGS) entry which is preliminary data.</text>
</comment>
<comment type="subunit">
    <text evidence="2 5">Homopentamer.</text>
</comment>
<evidence type="ECO:0000313" key="8">
    <source>
        <dbReference type="EMBL" id="CAH1054238.1"/>
    </source>
</evidence>
<dbReference type="Pfam" id="PF02465">
    <property type="entry name" value="FliD_N"/>
    <property type="match status" value="1"/>
</dbReference>
<dbReference type="PANTHER" id="PTHR30288">
    <property type="entry name" value="FLAGELLAR CAP/ASSEMBLY PROTEIN FLID"/>
    <property type="match status" value="1"/>
</dbReference>
<comment type="subcellular location">
    <subcellularLocation>
        <location evidence="5">Secreted</location>
    </subcellularLocation>
    <subcellularLocation>
        <location evidence="5">Bacterial flagellum</location>
    </subcellularLocation>
</comment>
<organism evidence="8 9">
    <name type="scientific">Paenibacillus pseudetheri</name>
    <dbReference type="NCBI Taxonomy" id="2897682"/>
    <lineage>
        <taxon>Bacteria</taxon>
        <taxon>Bacillati</taxon>
        <taxon>Bacillota</taxon>
        <taxon>Bacilli</taxon>
        <taxon>Bacillales</taxon>
        <taxon>Paenibacillaceae</taxon>
        <taxon>Paenibacillus</taxon>
    </lineage>
</organism>
<evidence type="ECO:0000313" key="9">
    <source>
        <dbReference type="Proteomes" id="UP000838749"/>
    </source>
</evidence>
<dbReference type="RefSeq" id="WP_234530543.1">
    <property type="nucleotide sequence ID" value="NZ_CAKMAB010000002.1"/>
</dbReference>
<feature type="domain" description="Flagellar hook-associated protein 2 C-terminal" evidence="7">
    <location>
        <begin position="352"/>
        <end position="615"/>
    </location>
</feature>
<comment type="function">
    <text evidence="5">Required for morphogenesis and for the elongation of the flagellar filament by facilitating polymerization of the flagellin monomers at the tip of growing filament. Forms a capping structure, which prevents flagellin subunits (transported through the central channel of the flagellum) from leaking out without polymerization at the distal end.</text>
</comment>
<dbReference type="Pfam" id="PF07195">
    <property type="entry name" value="FliD_C"/>
    <property type="match status" value="1"/>
</dbReference>
<keyword evidence="9" id="KW-1185">Reference proteome</keyword>
<evidence type="ECO:0000259" key="7">
    <source>
        <dbReference type="Pfam" id="PF07195"/>
    </source>
</evidence>
<evidence type="ECO:0000256" key="4">
    <source>
        <dbReference type="ARBA" id="ARBA00023143"/>
    </source>
</evidence>
<feature type="domain" description="Flagellar hook-associated protein 2 N-terminal" evidence="6">
    <location>
        <begin position="9"/>
        <end position="107"/>
    </location>
</feature>